<comment type="domain">
    <text evidence="12">The last Arg residue of the ACP-binding site is essential for the weak association between ACP/AcpP and FabH.</text>
</comment>
<evidence type="ECO:0000256" key="9">
    <source>
        <dbReference type="ARBA" id="ARBA00023268"/>
    </source>
</evidence>
<dbReference type="Gene3D" id="3.40.47.10">
    <property type="match status" value="1"/>
</dbReference>
<dbReference type="GO" id="GO:0005737">
    <property type="term" value="C:cytoplasm"/>
    <property type="evidence" value="ECO:0007669"/>
    <property type="project" value="UniProtKB-SubCell"/>
</dbReference>
<dbReference type="InterPro" id="IPR013751">
    <property type="entry name" value="ACP_syn_III_N"/>
</dbReference>
<evidence type="ECO:0000259" key="13">
    <source>
        <dbReference type="Pfam" id="PF08541"/>
    </source>
</evidence>
<keyword evidence="8 12" id="KW-0275">Fatty acid biosynthesis</keyword>
<dbReference type="Proteomes" id="UP000535501">
    <property type="component" value="Unassembled WGS sequence"/>
</dbReference>
<reference evidence="15 16" key="1">
    <citation type="submission" date="2020-08" db="EMBL/GenBank/DDBJ databases">
        <title>Genomic Encyclopedia of Type Strains, Phase IV (KMG-IV): sequencing the most valuable type-strain genomes for metagenomic binning, comparative biology and taxonomic classification.</title>
        <authorList>
            <person name="Goeker M."/>
        </authorList>
    </citation>
    <scope>NUCLEOTIDE SEQUENCE [LARGE SCALE GENOMIC DNA]</scope>
    <source>
        <strain evidence="15 16">DSM 102134</strain>
    </source>
</reference>
<dbReference type="NCBIfam" id="NF006829">
    <property type="entry name" value="PRK09352.1"/>
    <property type="match status" value="1"/>
</dbReference>
<dbReference type="GO" id="GO:0033818">
    <property type="term" value="F:beta-ketoacyl-acyl-carrier-protein synthase III activity"/>
    <property type="evidence" value="ECO:0007669"/>
    <property type="project" value="UniProtKB-UniRule"/>
</dbReference>
<evidence type="ECO:0000256" key="5">
    <source>
        <dbReference type="ARBA" id="ARBA00022679"/>
    </source>
</evidence>
<feature type="active site" evidence="12">
    <location>
        <position position="250"/>
    </location>
</feature>
<dbReference type="FunFam" id="3.40.47.10:FF:000004">
    <property type="entry name" value="3-oxoacyl-[acyl-carrier-protein] synthase 3"/>
    <property type="match status" value="1"/>
</dbReference>
<keyword evidence="12" id="KW-0963">Cytoplasm</keyword>
<feature type="domain" description="Beta-ketoacyl-[acyl-carrier-protein] synthase III N-terminal" evidence="14">
    <location>
        <begin position="107"/>
        <end position="190"/>
    </location>
</feature>
<accession>A0A7X0DBT1</accession>
<organism evidence="15 16">
    <name type="scientific">Pseudorhizobium flavum</name>
    <dbReference type="NCBI Taxonomy" id="1335061"/>
    <lineage>
        <taxon>Bacteria</taxon>
        <taxon>Pseudomonadati</taxon>
        <taxon>Pseudomonadota</taxon>
        <taxon>Alphaproteobacteria</taxon>
        <taxon>Hyphomicrobiales</taxon>
        <taxon>Rhizobiaceae</taxon>
        <taxon>Rhizobium/Agrobacterium group</taxon>
        <taxon>Pseudorhizobium</taxon>
    </lineage>
</organism>
<comment type="catalytic activity">
    <reaction evidence="11">
        <text>malonyl-[ACP] + acetyl-CoA + H(+) = 3-oxobutanoyl-[ACP] + CO2 + CoA</text>
        <dbReference type="Rhea" id="RHEA:12080"/>
        <dbReference type="Rhea" id="RHEA-COMP:9623"/>
        <dbReference type="Rhea" id="RHEA-COMP:9625"/>
        <dbReference type="ChEBI" id="CHEBI:15378"/>
        <dbReference type="ChEBI" id="CHEBI:16526"/>
        <dbReference type="ChEBI" id="CHEBI:57287"/>
        <dbReference type="ChEBI" id="CHEBI:57288"/>
        <dbReference type="ChEBI" id="CHEBI:78449"/>
        <dbReference type="ChEBI" id="CHEBI:78450"/>
        <dbReference type="EC" id="2.3.1.180"/>
    </reaction>
    <physiologicalReaction direction="left-to-right" evidence="11">
        <dbReference type="Rhea" id="RHEA:12081"/>
    </physiologicalReaction>
</comment>
<dbReference type="InterPro" id="IPR004655">
    <property type="entry name" value="FabH"/>
</dbReference>
<dbReference type="AlphaFoldDB" id="A0A7X0DBT1"/>
<proteinExistence type="inferred from homology"/>
<evidence type="ECO:0000256" key="10">
    <source>
        <dbReference type="ARBA" id="ARBA00023315"/>
    </source>
</evidence>
<dbReference type="SUPFAM" id="SSF53901">
    <property type="entry name" value="Thiolase-like"/>
    <property type="match status" value="1"/>
</dbReference>
<gene>
    <name evidence="12" type="primary">fabH</name>
    <name evidence="15" type="ORF">HNQ75_001072</name>
</gene>
<protein>
    <recommendedName>
        <fullName evidence="3 12">Beta-ketoacyl-[acyl-carrier-protein] synthase III</fullName>
        <shortName evidence="12">Beta-ketoacyl-ACP synthase III</shortName>
        <shortName evidence="12">KAS III</shortName>
        <ecNumber evidence="3 12">2.3.1.180</ecNumber>
    </recommendedName>
    <alternativeName>
        <fullName evidence="12">3-oxoacyl-[acyl-carrier-protein] synthase 3</fullName>
    </alternativeName>
    <alternativeName>
        <fullName evidence="12">3-oxoacyl-[acyl-carrier-protein] synthase III</fullName>
    </alternativeName>
</protein>
<keyword evidence="10 12" id="KW-0012">Acyltransferase</keyword>
<comment type="caution">
    <text evidence="15">The sequence shown here is derived from an EMBL/GenBank/DDBJ whole genome shotgun (WGS) entry which is preliminary data.</text>
</comment>
<sequence>MIRSVVRGYGAALPKRAVANRELEGVVETSDEWIVQRTGIRQRYIAGEGETTASLGEAAARAALDKAALTPADIDLIIVATSTPDNTFPATAVNIQNRLGMTHGFAFDMQAVCSGFVYAMATADMYIRGGMAKRVLVIGAETFSRILDWKDRTTCVLFGDGAGALVLEAAEGEGTIADRGVLTSHLRSDGTHKEKLYVDGGPSTTGTVGHLRMEGREVFKHAVGMITDVIEAAFEATGITAEDLDWLVPHQANRRIIDGSAKKLGIPSEKVVVTVDLHGNTSAASIPLALSVALDDGRIKQGDLVMLEAMGGGFTWGAVLVRW</sequence>
<dbReference type="RefSeq" id="WP_077547128.1">
    <property type="nucleotide sequence ID" value="NZ_JACHEJ010000002.1"/>
</dbReference>
<evidence type="ECO:0000259" key="14">
    <source>
        <dbReference type="Pfam" id="PF08545"/>
    </source>
</evidence>
<feature type="domain" description="Beta-ketoacyl-[acyl-carrier-protein] synthase III C-terminal" evidence="13">
    <location>
        <begin position="235"/>
        <end position="323"/>
    </location>
</feature>
<keyword evidence="9 12" id="KW-0511">Multifunctional enzyme</keyword>
<dbReference type="NCBIfam" id="TIGR00747">
    <property type="entry name" value="fabH"/>
    <property type="match status" value="1"/>
</dbReference>
<evidence type="ECO:0000313" key="15">
    <source>
        <dbReference type="EMBL" id="MBB6179118.1"/>
    </source>
</evidence>
<keyword evidence="4 12" id="KW-0444">Lipid biosynthesis</keyword>
<comment type="similarity">
    <text evidence="2 12">Belongs to the thiolase-like superfamily. FabH family.</text>
</comment>
<comment type="subunit">
    <text evidence="12">Homodimer.</text>
</comment>
<evidence type="ECO:0000256" key="4">
    <source>
        <dbReference type="ARBA" id="ARBA00022516"/>
    </source>
</evidence>
<evidence type="ECO:0000256" key="1">
    <source>
        <dbReference type="ARBA" id="ARBA00005194"/>
    </source>
</evidence>
<keyword evidence="7 12" id="KW-0443">Lipid metabolism</keyword>
<evidence type="ECO:0000256" key="11">
    <source>
        <dbReference type="ARBA" id="ARBA00051096"/>
    </source>
</evidence>
<dbReference type="UniPathway" id="UPA00094"/>
<dbReference type="InterPro" id="IPR013747">
    <property type="entry name" value="ACP_syn_III_C"/>
</dbReference>
<evidence type="ECO:0000256" key="6">
    <source>
        <dbReference type="ARBA" id="ARBA00022832"/>
    </source>
</evidence>
<dbReference type="Pfam" id="PF08541">
    <property type="entry name" value="ACP_syn_III_C"/>
    <property type="match status" value="1"/>
</dbReference>
<evidence type="ECO:0000256" key="2">
    <source>
        <dbReference type="ARBA" id="ARBA00008642"/>
    </source>
</evidence>
<dbReference type="EMBL" id="JACHEJ010000002">
    <property type="protein sequence ID" value="MBB6179118.1"/>
    <property type="molecule type" value="Genomic_DNA"/>
</dbReference>
<dbReference type="PANTHER" id="PTHR43091:SF1">
    <property type="entry name" value="BETA-KETOACYL-[ACYL-CARRIER-PROTEIN] SYNTHASE III, CHLOROPLASTIC"/>
    <property type="match status" value="1"/>
</dbReference>
<evidence type="ECO:0000256" key="12">
    <source>
        <dbReference type="HAMAP-Rule" id="MF_01815"/>
    </source>
</evidence>
<feature type="region of interest" description="ACP-binding" evidence="12">
    <location>
        <begin position="251"/>
        <end position="255"/>
    </location>
</feature>
<name>A0A7X0DBT1_9HYPH</name>
<dbReference type="InterPro" id="IPR016039">
    <property type="entry name" value="Thiolase-like"/>
</dbReference>
<dbReference type="GO" id="GO:0004315">
    <property type="term" value="F:3-oxoacyl-[acyl-carrier-protein] synthase activity"/>
    <property type="evidence" value="ECO:0007669"/>
    <property type="project" value="InterPro"/>
</dbReference>
<evidence type="ECO:0000256" key="8">
    <source>
        <dbReference type="ARBA" id="ARBA00023160"/>
    </source>
</evidence>
<dbReference type="GO" id="GO:0006633">
    <property type="term" value="P:fatty acid biosynthetic process"/>
    <property type="evidence" value="ECO:0007669"/>
    <property type="project" value="UniProtKB-UniRule"/>
</dbReference>
<evidence type="ECO:0000256" key="7">
    <source>
        <dbReference type="ARBA" id="ARBA00023098"/>
    </source>
</evidence>
<evidence type="ECO:0000256" key="3">
    <source>
        <dbReference type="ARBA" id="ARBA00012333"/>
    </source>
</evidence>
<keyword evidence="16" id="KW-1185">Reference proteome</keyword>
<comment type="function">
    <text evidence="12">Catalyzes the condensation reaction of fatty acid synthesis by the addition to an acyl acceptor of two carbons from malonyl-ACP. Catalyzes the first condensation reaction which initiates fatty acid synthesis and may therefore play a role in governing the total rate of fatty acid production. Possesses both acetoacetyl-ACP synthase and acetyl transacylase activities. Its substrate specificity determines the biosynthesis of branched-chain and/or straight-chain of fatty acids.</text>
</comment>
<feature type="active site" evidence="12">
    <location>
        <position position="113"/>
    </location>
</feature>
<keyword evidence="5 12" id="KW-0808">Transferase</keyword>
<comment type="pathway">
    <text evidence="1 12">Lipid metabolism; fatty acid biosynthesis.</text>
</comment>
<dbReference type="EC" id="2.3.1.180" evidence="3 12"/>
<dbReference type="CDD" id="cd00830">
    <property type="entry name" value="KAS_III"/>
    <property type="match status" value="1"/>
</dbReference>
<keyword evidence="6 12" id="KW-0276">Fatty acid metabolism</keyword>
<feature type="active site" evidence="12">
    <location>
        <position position="280"/>
    </location>
</feature>
<dbReference type="HAMAP" id="MF_01815">
    <property type="entry name" value="FabH"/>
    <property type="match status" value="1"/>
</dbReference>
<comment type="subcellular location">
    <subcellularLocation>
        <location evidence="12">Cytoplasm</location>
    </subcellularLocation>
</comment>
<dbReference type="Pfam" id="PF08545">
    <property type="entry name" value="ACP_syn_III"/>
    <property type="match status" value="1"/>
</dbReference>
<evidence type="ECO:0000313" key="16">
    <source>
        <dbReference type="Proteomes" id="UP000535501"/>
    </source>
</evidence>
<dbReference type="PANTHER" id="PTHR43091">
    <property type="entry name" value="3-OXOACYL-[ACYL-CARRIER-PROTEIN] SYNTHASE"/>
    <property type="match status" value="1"/>
</dbReference>